<dbReference type="Pfam" id="PF00057">
    <property type="entry name" value="Ldl_recept_a"/>
    <property type="match status" value="3"/>
</dbReference>
<dbReference type="InterPro" id="IPR002172">
    <property type="entry name" value="LDrepeatLR_classA_rpt"/>
</dbReference>
<dbReference type="CDD" id="cd00112">
    <property type="entry name" value="LDLa"/>
    <property type="match status" value="2"/>
</dbReference>
<comment type="caution">
    <text evidence="2">Lacks conserved residue(s) required for the propagation of feature annotation.</text>
</comment>
<accession>A0A8X6H9C0</accession>
<evidence type="ECO:0000256" key="1">
    <source>
        <dbReference type="ARBA" id="ARBA00023157"/>
    </source>
</evidence>
<dbReference type="GO" id="GO:0043235">
    <property type="term" value="C:receptor complex"/>
    <property type="evidence" value="ECO:0007669"/>
    <property type="project" value="TreeGrafter"/>
</dbReference>
<dbReference type="InterPro" id="IPR051221">
    <property type="entry name" value="LDLR-related"/>
</dbReference>
<comment type="caution">
    <text evidence="4">The sequence shown here is derived from an EMBL/GenBank/DDBJ whole genome shotgun (WGS) entry which is preliminary data.</text>
</comment>
<keyword evidence="5" id="KW-1185">Reference proteome</keyword>
<dbReference type="PRINTS" id="PR00261">
    <property type="entry name" value="LDLRECEPTOR"/>
</dbReference>
<feature type="chain" id="PRO_5036462122" evidence="3">
    <location>
        <begin position="22"/>
        <end position="144"/>
    </location>
</feature>
<protein>
    <submittedName>
        <fullName evidence="4">Uncharacterized protein</fullName>
    </submittedName>
</protein>
<organism evidence="4 5">
    <name type="scientific">Trichonephila clavata</name>
    <name type="common">Joro spider</name>
    <name type="synonym">Nephila clavata</name>
    <dbReference type="NCBI Taxonomy" id="2740835"/>
    <lineage>
        <taxon>Eukaryota</taxon>
        <taxon>Metazoa</taxon>
        <taxon>Ecdysozoa</taxon>
        <taxon>Arthropoda</taxon>
        <taxon>Chelicerata</taxon>
        <taxon>Arachnida</taxon>
        <taxon>Araneae</taxon>
        <taxon>Araneomorphae</taxon>
        <taxon>Entelegynae</taxon>
        <taxon>Araneoidea</taxon>
        <taxon>Nephilidae</taxon>
        <taxon>Trichonephila</taxon>
    </lineage>
</organism>
<dbReference type="Proteomes" id="UP000887116">
    <property type="component" value="Unassembled WGS sequence"/>
</dbReference>
<reference evidence="4" key="1">
    <citation type="submission" date="2020-07" db="EMBL/GenBank/DDBJ databases">
        <title>Multicomponent nature underlies the extraordinary mechanical properties of spider dragline silk.</title>
        <authorList>
            <person name="Kono N."/>
            <person name="Nakamura H."/>
            <person name="Mori M."/>
            <person name="Yoshida Y."/>
            <person name="Ohtoshi R."/>
            <person name="Malay A.D."/>
            <person name="Moran D.A.P."/>
            <person name="Tomita M."/>
            <person name="Numata K."/>
            <person name="Arakawa K."/>
        </authorList>
    </citation>
    <scope>NUCLEOTIDE SEQUENCE</scope>
</reference>
<sequence>MNVVKITSVLLLWIAFRSVRAALIQGDCHTGSLQCADRRNCIFSFGMCDGNRDCRDGSDEIGCDSCSHGQFRCADRKQCIDSSLICNGEKDCSDGLDEIYCGSCSHVEFRCDGKKDCTDSSDETACAKLFQYSRRKILTKRFIS</sequence>
<dbReference type="GO" id="GO:0005886">
    <property type="term" value="C:plasma membrane"/>
    <property type="evidence" value="ECO:0007669"/>
    <property type="project" value="TreeGrafter"/>
</dbReference>
<proteinExistence type="predicted"/>
<dbReference type="PROSITE" id="PS50068">
    <property type="entry name" value="LDLRA_2"/>
    <property type="match status" value="2"/>
</dbReference>
<evidence type="ECO:0000313" key="5">
    <source>
        <dbReference type="Proteomes" id="UP000887116"/>
    </source>
</evidence>
<feature type="signal peptide" evidence="3">
    <location>
        <begin position="1"/>
        <end position="21"/>
    </location>
</feature>
<evidence type="ECO:0000256" key="2">
    <source>
        <dbReference type="PROSITE-ProRule" id="PRU00124"/>
    </source>
</evidence>
<feature type="disulfide bond" evidence="2">
    <location>
        <begin position="86"/>
        <end position="101"/>
    </location>
</feature>
<dbReference type="SMART" id="SM00192">
    <property type="entry name" value="LDLa"/>
    <property type="match status" value="3"/>
</dbReference>
<evidence type="ECO:0000313" key="4">
    <source>
        <dbReference type="EMBL" id="GFR17675.1"/>
    </source>
</evidence>
<dbReference type="Gene3D" id="4.10.1220.10">
    <property type="entry name" value="EGF-type module"/>
    <property type="match status" value="1"/>
</dbReference>
<feature type="disulfide bond" evidence="2">
    <location>
        <begin position="48"/>
        <end position="63"/>
    </location>
</feature>
<dbReference type="SUPFAM" id="SSF57424">
    <property type="entry name" value="LDL receptor-like module"/>
    <property type="match status" value="3"/>
</dbReference>
<dbReference type="Gene3D" id="4.10.400.10">
    <property type="entry name" value="Low-density Lipoprotein Receptor"/>
    <property type="match status" value="2"/>
</dbReference>
<dbReference type="AlphaFoldDB" id="A0A8X6H9C0"/>
<gene>
    <name evidence="4" type="ORF">TNCT_303081</name>
</gene>
<dbReference type="OrthoDB" id="6416871at2759"/>
<dbReference type="EMBL" id="BMAO01007665">
    <property type="protein sequence ID" value="GFR17675.1"/>
    <property type="molecule type" value="Genomic_DNA"/>
</dbReference>
<keyword evidence="1 2" id="KW-1015">Disulfide bond</keyword>
<keyword evidence="3" id="KW-0732">Signal</keyword>
<dbReference type="InterPro" id="IPR036055">
    <property type="entry name" value="LDL_receptor-like_sf"/>
</dbReference>
<dbReference type="PANTHER" id="PTHR22722">
    <property type="entry name" value="LOW-DENSITY LIPOPROTEIN RECEPTOR-RELATED PROTEIN 2-RELATED"/>
    <property type="match status" value="1"/>
</dbReference>
<name>A0A8X6H9C0_TRICU</name>
<evidence type="ECO:0000256" key="3">
    <source>
        <dbReference type="SAM" id="SignalP"/>
    </source>
</evidence>